<dbReference type="EMBL" id="KV417637">
    <property type="protein sequence ID" value="KZP13147.1"/>
    <property type="molecule type" value="Genomic_DNA"/>
</dbReference>
<sequence>MGNGDAFNENAVSFLIHFGLWEGRASRRCTWIITIIFFLRLCTLLRSWRPAPSSTCSALSRTLPRQSSFGAPHRRPIHLPHAAPRAISTPQRACHPLQRTHQGGRAVYGHCLSASRGHGHISWHLPPEAIRRDQEGAGNVYSALYGTTKATGWCTYAFERLSLPTMVIAMISGNERPPLTLAHSTR</sequence>
<proteinExistence type="predicted"/>
<gene>
    <name evidence="1" type="ORF">FIBSPDRAFT_139061</name>
</gene>
<reference evidence="1 2" key="1">
    <citation type="journal article" date="2016" name="Mol. Biol. Evol.">
        <title>Comparative Genomics of Early-Diverging Mushroom-Forming Fungi Provides Insights into the Origins of Lignocellulose Decay Capabilities.</title>
        <authorList>
            <person name="Nagy L.G."/>
            <person name="Riley R."/>
            <person name="Tritt A."/>
            <person name="Adam C."/>
            <person name="Daum C."/>
            <person name="Floudas D."/>
            <person name="Sun H."/>
            <person name="Yadav J.S."/>
            <person name="Pangilinan J."/>
            <person name="Larsson K.H."/>
            <person name="Matsuura K."/>
            <person name="Barry K."/>
            <person name="Labutti K."/>
            <person name="Kuo R."/>
            <person name="Ohm R.A."/>
            <person name="Bhattacharya S.S."/>
            <person name="Shirouzu T."/>
            <person name="Yoshinaga Y."/>
            <person name="Martin F.M."/>
            <person name="Grigoriev I.V."/>
            <person name="Hibbett D.S."/>
        </authorList>
    </citation>
    <scope>NUCLEOTIDE SEQUENCE [LARGE SCALE GENOMIC DNA]</scope>
    <source>
        <strain evidence="1 2">CBS 109695</strain>
    </source>
</reference>
<dbReference type="Proteomes" id="UP000076532">
    <property type="component" value="Unassembled WGS sequence"/>
</dbReference>
<protein>
    <submittedName>
        <fullName evidence="1">Uncharacterized protein</fullName>
    </submittedName>
</protein>
<keyword evidence="2" id="KW-1185">Reference proteome</keyword>
<accession>A0A166BZV3</accession>
<name>A0A166BZV3_9AGAM</name>
<evidence type="ECO:0000313" key="1">
    <source>
        <dbReference type="EMBL" id="KZP13147.1"/>
    </source>
</evidence>
<evidence type="ECO:0000313" key="2">
    <source>
        <dbReference type="Proteomes" id="UP000076532"/>
    </source>
</evidence>
<dbReference type="AlphaFoldDB" id="A0A166BZV3"/>
<organism evidence="1 2">
    <name type="scientific">Athelia psychrophila</name>
    <dbReference type="NCBI Taxonomy" id="1759441"/>
    <lineage>
        <taxon>Eukaryota</taxon>
        <taxon>Fungi</taxon>
        <taxon>Dikarya</taxon>
        <taxon>Basidiomycota</taxon>
        <taxon>Agaricomycotina</taxon>
        <taxon>Agaricomycetes</taxon>
        <taxon>Agaricomycetidae</taxon>
        <taxon>Atheliales</taxon>
        <taxon>Atheliaceae</taxon>
        <taxon>Athelia</taxon>
    </lineage>
</organism>